<evidence type="ECO:0000259" key="4">
    <source>
        <dbReference type="Pfam" id="PF00171"/>
    </source>
</evidence>
<dbReference type="InterPro" id="IPR015590">
    <property type="entry name" value="Aldehyde_DH_dom"/>
</dbReference>
<dbReference type="FunFam" id="3.40.605.10:FF:000003">
    <property type="entry name" value="Methylmalonate-semialdehyde dehydrogenase [acylating]"/>
    <property type="match status" value="1"/>
</dbReference>
<dbReference type="InterPro" id="IPR016160">
    <property type="entry name" value="Ald_DH_CS_CYS"/>
</dbReference>
<dbReference type="InterPro" id="IPR016162">
    <property type="entry name" value="Ald_DH_N"/>
</dbReference>
<evidence type="ECO:0000313" key="5">
    <source>
        <dbReference type="EMBL" id="BBH95926.1"/>
    </source>
</evidence>
<dbReference type="EMBL" id="AP019377">
    <property type="protein sequence ID" value="BBH95926.1"/>
    <property type="molecule type" value="Genomic_DNA"/>
</dbReference>
<keyword evidence="3" id="KW-0520">NAD</keyword>
<gene>
    <name evidence="5" type="ORF">KTA_41250</name>
</gene>
<proteinExistence type="predicted"/>
<dbReference type="Gene3D" id="3.40.605.10">
    <property type="entry name" value="Aldehyde Dehydrogenase, Chain A, domain 1"/>
    <property type="match status" value="1"/>
</dbReference>
<dbReference type="SUPFAM" id="SSF53720">
    <property type="entry name" value="ALDH-like"/>
    <property type="match status" value="1"/>
</dbReference>
<dbReference type="InterPro" id="IPR016163">
    <property type="entry name" value="Ald_DH_C"/>
</dbReference>
<reference evidence="5" key="1">
    <citation type="submission" date="2018-12" db="EMBL/GenBank/DDBJ databases">
        <title>Novel natural products biosynthetic potential of the class Ktedonobacteria.</title>
        <authorList>
            <person name="Zheng Y."/>
            <person name="Saitou A."/>
            <person name="Wang C.M."/>
            <person name="Toyoda A."/>
            <person name="Minakuchi Y."/>
            <person name="Sekiguchi Y."/>
            <person name="Ueda K."/>
            <person name="Takano H."/>
            <person name="Sakai Y."/>
            <person name="Yokota A."/>
            <person name="Yabe S."/>
        </authorList>
    </citation>
    <scope>NUCLEOTIDE SEQUENCE</scope>
    <source>
        <strain evidence="5">A3-2</strain>
    </source>
</reference>
<sequence length="502" mass="53987">MVPSATPVPVLRNYIGGTWRQADASETLEVRNPATDEVLAYVPLSNAHDVDAAVASATAAFPDWRATPPQERARYLFKLRALLDEQREELARLITTEMGKTLDDARGEVQRGIENVETACGIPSLMMGYGLEDGAARGIDEEVIYQPLGVCAAITPFNFPFMIAFWFWPYAVACGNTFIVKPSEQDPLVQQRVFELIDQVGFPPGVINLVNGGKETVNALLDHPQIKAISFVGSTKTAEYVYARAAAQGKRVQASGGAKNAIVVMPDADLDSHLGTIMNSCFGAAGQRCLANSLIMPVGEAHAGTRQRLTEAASRLRLGNGLEPGVDMGPVVSAQARDRIVAMISQGIAEGAQPALDGRHIRVPAYPRGYFVGPTILDEVRPSMRVYREEIFGPVVSITPVSSLDEAIALINAGDYGNAASIFTRSGAAAREFRYRVEVGNVGINIGVAAPMAYFPFSGAKRSFFGALHPQGRDAVRFFTESKVVISRWVSGDGSRVSGIGR</sequence>
<evidence type="ECO:0000256" key="1">
    <source>
        <dbReference type="ARBA" id="ARBA00013048"/>
    </source>
</evidence>
<dbReference type="PANTHER" id="PTHR43866:SF4">
    <property type="entry name" value="MALONATE-SEMIALDEHYDE DEHYDROGENASE"/>
    <property type="match status" value="1"/>
</dbReference>
<evidence type="ECO:0000256" key="3">
    <source>
        <dbReference type="ARBA" id="ARBA00023027"/>
    </source>
</evidence>
<keyword evidence="2" id="KW-0560">Oxidoreductase</keyword>
<dbReference type="InterPro" id="IPR016161">
    <property type="entry name" value="Ald_DH/histidinol_DH"/>
</dbReference>
<dbReference type="CDD" id="cd07085">
    <property type="entry name" value="ALDH_F6_MMSDH"/>
    <property type="match status" value="1"/>
</dbReference>
<dbReference type="Gene3D" id="3.40.309.10">
    <property type="entry name" value="Aldehyde Dehydrogenase, Chain A, domain 2"/>
    <property type="match status" value="1"/>
</dbReference>
<dbReference type="PROSITE" id="PS00070">
    <property type="entry name" value="ALDEHYDE_DEHYDR_CYS"/>
    <property type="match status" value="1"/>
</dbReference>
<protein>
    <recommendedName>
        <fullName evidence="1">methylmalonate-semialdehyde dehydrogenase (CoA acylating)</fullName>
        <ecNumber evidence="1">1.2.1.27</ecNumber>
    </recommendedName>
</protein>
<dbReference type="GO" id="GO:0004491">
    <property type="term" value="F:methylmalonate-semialdehyde dehydrogenase (acylating, NAD) activity"/>
    <property type="evidence" value="ECO:0007669"/>
    <property type="project" value="UniProtKB-EC"/>
</dbReference>
<accession>A0A455T904</accession>
<dbReference type="Pfam" id="PF00171">
    <property type="entry name" value="Aldedh"/>
    <property type="match status" value="1"/>
</dbReference>
<feature type="domain" description="Aldehyde dehydrogenase" evidence="4">
    <location>
        <begin position="19"/>
        <end position="485"/>
    </location>
</feature>
<dbReference type="FunFam" id="3.40.309.10:FF:000002">
    <property type="entry name" value="Methylmalonate-semialdehyde dehydrogenase (Acylating)"/>
    <property type="match status" value="1"/>
</dbReference>
<organism evidence="5">
    <name type="scientific">Thermogemmatispora argillosa</name>
    <dbReference type="NCBI Taxonomy" id="2045280"/>
    <lineage>
        <taxon>Bacteria</taxon>
        <taxon>Bacillati</taxon>
        <taxon>Chloroflexota</taxon>
        <taxon>Ktedonobacteria</taxon>
        <taxon>Thermogemmatisporales</taxon>
        <taxon>Thermogemmatisporaceae</taxon>
        <taxon>Thermogemmatispora</taxon>
    </lineage>
</organism>
<dbReference type="GO" id="GO:0006210">
    <property type="term" value="P:thymine catabolic process"/>
    <property type="evidence" value="ECO:0007669"/>
    <property type="project" value="TreeGrafter"/>
</dbReference>
<dbReference type="AlphaFoldDB" id="A0A455T904"/>
<dbReference type="GO" id="GO:0006574">
    <property type="term" value="P:L-valine catabolic process"/>
    <property type="evidence" value="ECO:0007669"/>
    <property type="project" value="TreeGrafter"/>
</dbReference>
<dbReference type="EC" id="1.2.1.27" evidence="1"/>
<dbReference type="NCBIfam" id="TIGR01722">
    <property type="entry name" value="MMSDH"/>
    <property type="match status" value="1"/>
</dbReference>
<dbReference type="InterPro" id="IPR010061">
    <property type="entry name" value="MeMal-semiAld_DH"/>
</dbReference>
<name>A0A455T904_9CHLR</name>
<evidence type="ECO:0000256" key="2">
    <source>
        <dbReference type="ARBA" id="ARBA00023002"/>
    </source>
</evidence>
<dbReference type="PANTHER" id="PTHR43866">
    <property type="entry name" value="MALONATE-SEMIALDEHYDE DEHYDROGENASE"/>
    <property type="match status" value="1"/>
</dbReference>